<dbReference type="Gene3D" id="3.80.10.10">
    <property type="entry name" value="Ribonuclease Inhibitor"/>
    <property type="match status" value="1"/>
</dbReference>
<accession>A0A699R4L3</accession>
<protein>
    <recommendedName>
        <fullName evidence="1">At1g61320/AtMIF1 LRR domain-containing protein</fullName>
    </recommendedName>
</protein>
<dbReference type="Pfam" id="PF23622">
    <property type="entry name" value="LRR_At1g61320_AtMIF1"/>
    <property type="match status" value="1"/>
</dbReference>
<dbReference type="AlphaFoldDB" id="A0A699R4L3"/>
<dbReference type="PANTHER" id="PTHR31900">
    <property type="entry name" value="F-BOX/RNI SUPERFAMILY PROTEIN-RELATED"/>
    <property type="match status" value="1"/>
</dbReference>
<dbReference type="InterPro" id="IPR055357">
    <property type="entry name" value="LRR_At1g61320_AtMIF1"/>
</dbReference>
<dbReference type="PANTHER" id="PTHR31900:SF30">
    <property type="entry name" value="SUPERFAMILY PROTEIN, PUTATIVE-RELATED"/>
    <property type="match status" value="1"/>
</dbReference>
<proteinExistence type="predicted"/>
<feature type="non-terminal residue" evidence="2">
    <location>
        <position position="1"/>
    </location>
</feature>
<feature type="domain" description="At1g61320/AtMIF1 LRR" evidence="1">
    <location>
        <begin position="26"/>
        <end position="186"/>
    </location>
</feature>
<dbReference type="EMBL" id="BKCJ011076687">
    <property type="protein sequence ID" value="GFC80773.1"/>
    <property type="molecule type" value="Genomic_DNA"/>
</dbReference>
<comment type="caution">
    <text evidence="2">The sequence shown here is derived from an EMBL/GenBank/DDBJ whole genome shotgun (WGS) entry which is preliminary data.</text>
</comment>
<reference evidence="2" key="1">
    <citation type="journal article" date="2019" name="Sci. Rep.">
        <title>Draft genome of Tanacetum cinerariifolium, the natural source of mosquito coil.</title>
        <authorList>
            <person name="Yamashiro T."/>
            <person name="Shiraishi A."/>
            <person name="Satake H."/>
            <person name="Nakayama K."/>
        </authorList>
    </citation>
    <scope>NUCLEOTIDE SEQUENCE</scope>
</reference>
<dbReference type="InterPro" id="IPR032675">
    <property type="entry name" value="LRR_dom_sf"/>
</dbReference>
<gene>
    <name evidence="2" type="ORF">Tci_852743</name>
</gene>
<evidence type="ECO:0000259" key="1">
    <source>
        <dbReference type="Pfam" id="PF23622"/>
    </source>
</evidence>
<name>A0A699R4L3_TANCI</name>
<dbReference type="InterPro" id="IPR050232">
    <property type="entry name" value="FBL13/AtMIF1-like"/>
</dbReference>
<evidence type="ECO:0000313" key="2">
    <source>
        <dbReference type="EMBL" id="GFC80773.1"/>
    </source>
</evidence>
<dbReference type="SUPFAM" id="SSF52047">
    <property type="entry name" value="RNI-like"/>
    <property type="match status" value="1"/>
</dbReference>
<organism evidence="2">
    <name type="scientific">Tanacetum cinerariifolium</name>
    <name type="common">Dalmatian daisy</name>
    <name type="synonym">Chrysanthemum cinerariifolium</name>
    <dbReference type="NCBI Taxonomy" id="118510"/>
    <lineage>
        <taxon>Eukaryota</taxon>
        <taxon>Viridiplantae</taxon>
        <taxon>Streptophyta</taxon>
        <taxon>Embryophyta</taxon>
        <taxon>Tracheophyta</taxon>
        <taxon>Spermatophyta</taxon>
        <taxon>Magnoliopsida</taxon>
        <taxon>eudicotyledons</taxon>
        <taxon>Gunneridae</taxon>
        <taxon>Pentapetalae</taxon>
        <taxon>asterids</taxon>
        <taxon>campanulids</taxon>
        <taxon>Asterales</taxon>
        <taxon>Asteraceae</taxon>
        <taxon>Asteroideae</taxon>
        <taxon>Anthemideae</taxon>
        <taxon>Anthemidinae</taxon>
        <taxon>Tanacetum</taxon>
    </lineage>
</organism>
<sequence length="272" mass="31306">DIDESHSPSDFFSFVDKTITQCRQLKLKKFELNSTYAIQFESLVNRWIRFAINCNVEELNIIIWTKEMEAVFVLDELFFNSSSFTHLRLKDCILNPMSAISWNKLTSLSISYAKLDEDLIQNILSGSPLLETLKLDHCYGYRRLDITSKSVKNLVICAYMDPTLENIALMIEINAPNIMSIAIHSILYLRKLVLPNVSSLVRANLNYFNMPHLLSSEEEEEMLKGLILSFCLAKELTIGKFCHEVKFPLYYASSNLINLTLNNQKIKTKLTT</sequence>